<evidence type="ECO:0000256" key="2">
    <source>
        <dbReference type="ARBA" id="ARBA00022884"/>
    </source>
</evidence>
<keyword evidence="3 7" id="KW-0413">Isomerase</keyword>
<evidence type="ECO:0000256" key="3">
    <source>
        <dbReference type="ARBA" id="ARBA00023235"/>
    </source>
</evidence>
<dbReference type="RefSeq" id="WP_126789943.1">
    <property type="nucleotide sequence ID" value="NZ_PIPN01000005.1"/>
</dbReference>
<evidence type="ECO:0000313" key="10">
    <source>
        <dbReference type="Proteomes" id="UP000287410"/>
    </source>
</evidence>
<dbReference type="Proteomes" id="UP000287410">
    <property type="component" value="Unassembled WGS sequence"/>
</dbReference>
<dbReference type="PANTHER" id="PTHR47683:SF4">
    <property type="entry name" value="PSEUDOURIDINE SYNTHASE"/>
    <property type="match status" value="1"/>
</dbReference>
<dbReference type="EMBL" id="PIPN01000005">
    <property type="protein sequence ID" value="RUO29005.1"/>
    <property type="molecule type" value="Genomic_DNA"/>
</dbReference>
<evidence type="ECO:0000256" key="1">
    <source>
        <dbReference type="ARBA" id="ARBA00008348"/>
    </source>
</evidence>
<keyword evidence="10" id="KW-1185">Reference proteome</keyword>
<feature type="domain" description="RNA-binding S4" evidence="8">
    <location>
        <begin position="1"/>
        <end position="55"/>
    </location>
</feature>
<comment type="similarity">
    <text evidence="1 7">Belongs to the pseudouridine synthase RsuA family.</text>
</comment>
<dbReference type="CDD" id="cd00165">
    <property type="entry name" value="S4"/>
    <property type="match status" value="1"/>
</dbReference>
<evidence type="ECO:0000259" key="8">
    <source>
        <dbReference type="SMART" id="SM00363"/>
    </source>
</evidence>
<organism evidence="9 10">
    <name type="scientific">Aliidiomarina sedimenti</name>
    <dbReference type="NCBI Taxonomy" id="1933879"/>
    <lineage>
        <taxon>Bacteria</taxon>
        <taxon>Pseudomonadati</taxon>
        <taxon>Pseudomonadota</taxon>
        <taxon>Gammaproteobacteria</taxon>
        <taxon>Alteromonadales</taxon>
        <taxon>Idiomarinaceae</taxon>
        <taxon>Aliidiomarina</taxon>
    </lineage>
</organism>
<dbReference type="Gene3D" id="3.30.70.1560">
    <property type="entry name" value="Alpha-L RNA-binding motif"/>
    <property type="match status" value="1"/>
</dbReference>
<keyword evidence="2 6" id="KW-0694">RNA-binding</keyword>
<dbReference type="PANTHER" id="PTHR47683">
    <property type="entry name" value="PSEUDOURIDINE SYNTHASE FAMILY PROTEIN-RELATED"/>
    <property type="match status" value="1"/>
</dbReference>
<protein>
    <recommendedName>
        <fullName evidence="7">Pseudouridine synthase</fullName>
        <ecNumber evidence="7">5.4.99.-</ecNumber>
    </recommendedName>
</protein>
<dbReference type="SUPFAM" id="SSF55120">
    <property type="entry name" value="Pseudouridine synthase"/>
    <property type="match status" value="1"/>
</dbReference>
<comment type="caution">
    <text evidence="9">The sequence shown here is derived from an EMBL/GenBank/DDBJ whole genome shotgun (WGS) entry which is preliminary data.</text>
</comment>
<proteinExistence type="inferred from homology"/>
<evidence type="ECO:0000313" key="9">
    <source>
        <dbReference type="EMBL" id="RUO29005.1"/>
    </source>
</evidence>
<dbReference type="InterPro" id="IPR002942">
    <property type="entry name" value="S4_RNA-bd"/>
</dbReference>
<evidence type="ECO:0000256" key="4">
    <source>
        <dbReference type="ARBA" id="ARBA00036749"/>
    </source>
</evidence>
<dbReference type="Pfam" id="PF01479">
    <property type="entry name" value="S4"/>
    <property type="match status" value="1"/>
</dbReference>
<dbReference type="EC" id="5.4.99.-" evidence="7"/>
<dbReference type="InterPro" id="IPR000748">
    <property type="entry name" value="PsdUridine_synth_RsuA/RluB/E/F"/>
</dbReference>
<dbReference type="Pfam" id="PF00849">
    <property type="entry name" value="PseudoU_synth_2"/>
    <property type="match status" value="1"/>
</dbReference>
<dbReference type="NCBIfam" id="NF008097">
    <property type="entry name" value="PRK10839.1"/>
    <property type="match status" value="1"/>
</dbReference>
<evidence type="ECO:0000256" key="7">
    <source>
        <dbReference type="RuleBase" id="RU003887"/>
    </source>
</evidence>
<dbReference type="InterPro" id="IPR020094">
    <property type="entry name" value="TruA/RsuA/RluB/E/F_N"/>
</dbReference>
<dbReference type="InterPro" id="IPR036986">
    <property type="entry name" value="S4_RNA-bd_sf"/>
</dbReference>
<dbReference type="InterPro" id="IPR018496">
    <property type="entry name" value="PsdUridine_synth_RsuA/RluB_CS"/>
</dbReference>
<accession>A0ABY0BXA1</accession>
<reference evidence="9 10" key="1">
    <citation type="journal article" date="2018" name="Front. Microbiol.">
        <title>Genome-Based Analysis Reveals the Taxonomy and Diversity of the Family Idiomarinaceae.</title>
        <authorList>
            <person name="Liu Y."/>
            <person name="Lai Q."/>
            <person name="Shao Z."/>
        </authorList>
    </citation>
    <scope>NUCLEOTIDE SEQUENCE [LARGE SCALE GENOMIC DNA]</scope>
    <source>
        <strain evidence="9 10">GBSy1</strain>
    </source>
</reference>
<gene>
    <name evidence="9" type="ORF">CWE12_12025</name>
</gene>
<evidence type="ECO:0000256" key="5">
    <source>
        <dbReference type="ARBA" id="ARBA00037590"/>
    </source>
</evidence>
<comment type="function">
    <text evidence="5">Responsible for synthesis of pseudouridine from uracil-516 in 16S ribosomal RNA.</text>
</comment>
<dbReference type="NCBIfam" id="TIGR00093">
    <property type="entry name" value="pseudouridine synthase"/>
    <property type="match status" value="1"/>
</dbReference>
<dbReference type="Gene3D" id="3.10.290.10">
    <property type="entry name" value="RNA-binding S4 domain"/>
    <property type="match status" value="1"/>
</dbReference>
<dbReference type="InterPro" id="IPR020103">
    <property type="entry name" value="PsdUridine_synth_cat_dom_sf"/>
</dbReference>
<dbReference type="PROSITE" id="PS50889">
    <property type="entry name" value="S4"/>
    <property type="match status" value="1"/>
</dbReference>
<dbReference type="PROSITE" id="PS01149">
    <property type="entry name" value="PSI_RSU"/>
    <property type="match status" value="1"/>
</dbReference>
<dbReference type="SMART" id="SM00363">
    <property type="entry name" value="S4"/>
    <property type="match status" value="1"/>
</dbReference>
<evidence type="ECO:0000256" key="6">
    <source>
        <dbReference type="PROSITE-ProRule" id="PRU00182"/>
    </source>
</evidence>
<dbReference type="InterPro" id="IPR050343">
    <property type="entry name" value="RsuA_PseudoU_synthase"/>
</dbReference>
<name>A0ABY0BXA1_9GAMM</name>
<dbReference type="InterPro" id="IPR042092">
    <property type="entry name" value="PsdUridine_s_RsuA/RluB/E/F_cat"/>
</dbReference>
<comment type="catalytic activity">
    <reaction evidence="4">
        <text>uridine(516) in 16S rRNA = pseudouridine(516) in 16S rRNA</text>
        <dbReference type="Rhea" id="RHEA:38867"/>
        <dbReference type="Rhea" id="RHEA-COMP:10089"/>
        <dbReference type="Rhea" id="RHEA-COMP:10090"/>
        <dbReference type="ChEBI" id="CHEBI:65314"/>
        <dbReference type="ChEBI" id="CHEBI:65315"/>
        <dbReference type="EC" id="5.4.99.19"/>
    </reaction>
</comment>
<sequence>MRLEKFVSASTGLSRKEAGRAIRAEEVFIDGVMCKKAATAVTEKDSVSWLGQPLQIIGLRYLMLHKPEGTVSSTEDPVHPSVFMLLDEPKPDAIHCVGRLDVDTTGLLLLTDDGKWSHRITSPKKNCAKTYLATLADPLTGDDFERVRTQFANGVMLRGEETPTLAAQLEAIDANQFRLTLHEGRYHQVKRMFAAVGNKVVGLHRESVGSLVLDPDLAPGEYRHLTADEVASFD</sequence>
<dbReference type="CDD" id="cd02553">
    <property type="entry name" value="PseudoU_synth_RsuA"/>
    <property type="match status" value="1"/>
</dbReference>
<dbReference type="Gene3D" id="3.30.70.580">
    <property type="entry name" value="Pseudouridine synthase I, catalytic domain, N-terminal subdomain"/>
    <property type="match status" value="1"/>
</dbReference>
<dbReference type="SUPFAM" id="SSF55174">
    <property type="entry name" value="Alpha-L RNA-binding motif"/>
    <property type="match status" value="1"/>
</dbReference>
<dbReference type="InterPro" id="IPR006145">
    <property type="entry name" value="PsdUridine_synth_RsuA/RluA"/>
</dbReference>